<keyword evidence="3" id="KW-1185">Reference proteome</keyword>
<comment type="caution">
    <text evidence="2">The sequence shown here is derived from an EMBL/GenBank/DDBJ whole genome shotgun (WGS) entry which is preliminary data.</text>
</comment>
<feature type="region of interest" description="Disordered" evidence="1">
    <location>
        <begin position="302"/>
        <end position="339"/>
    </location>
</feature>
<feature type="region of interest" description="Disordered" evidence="1">
    <location>
        <begin position="154"/>
        <end position="174"/>
    </location>
</feature>
<feature type="compositionally biased region" description="Pro residues" evidence="1">
    <location>
        <begin position="232"/>
        <end position="244"/>
    </location>
</feature>
<feature type="region of interest" description="Disordered" evidence="1">
    <location>
        <begin position="227"/>
        <end position="253"/>
    </location>
</feature>
<dbReference type="EMBL" id="CAUYUJ010015161">
    <property type="protein sequence ID" value="CAK0850536.1"/>
    <property type="molecule type" value="Genomic_DNA"/>
</dbReference>
<dbReference type="PRINTS" id="PR01217">
    <property type="entry name" value="PRICHEXTENSN"/>
</dbReference>
<dbReference type="Proteomes" id="UP001189429">
    <property type="component" value="Unassembled WGS sequence"/>
</dbReference>
<evidence type="ECO:0008006" key="4">
    <source>
        <dbReference type="Google" id="ProtNLM"/>
    </source>
</evidence>
<proteinExistence type="predicted"/>
<evidence type="ECO:0000313" key="2">
    <source>
        <dbReference type="EMBL" id="CAK0850536.1"/>
    </source>
</evidence>
<feature type="compositionally biased region" description="Pro residues" evidence="1">
    <location>
        <begin position="306"/>
        <end position="333"/>
    </location>
</feature>
<reference evidence="2" key="1">
    <citation type="submission" date="2023-10" db="EMBL/GenBank/DDBJ databases">
        <authorList>
            <person name="Chen Y."/>
            <person name="Shah S."/>
            <person name="Dougan E. K."/>
            <person name="Thang M."/>
            <person name="Chan C."/>
        </authorList>
    </citation>
    <scope>NUCLEOTIDE SEQUENCE [LARGE SCALE GENOMIC DNA]</scope>
</reference>
<name>A0ABN9TW75_9DINO</name>
<accession>A0ABN9TW75</accession>
<organism evidence="2 3">
    <name type="scientific">Prorocentrum cordatum</name>
    <dbReference type="NCBI Taxonomy" id="2364126"/>
    <lineage>
        <taxon>Eukaryota</taxon>
        <taxon>Sar</taxon>
        <taxon>Alveolata</taxon>
        <taxon>Dinophyceae</taxon>
        <taxon>Prorocentrales</taxon>
        <taxon>Prorocentraceae</taxon>
        <taxon>Prorocentrum</taxon>
    </lineage>
</organism>
<gene>
    <name evidence="2" type="ORF">PCOR1329_LOCUS42935</name>
</gene>
<dbReference type="PANTHER" id="PTHR48148">
    <property type="entry name" value="KERATINOCYTE PROLINE-RICH PROTEIN"/>
    <property type="match status" value="1"/>
</dbReference>
<dbReference type="PANTHER" id="PTHR48148:SF3">
    <property type="entry name" value="KERATINOCYTE PROLINE-RICH PROTEIN"/>
    <property type="match status" value="1"/>
</dbReference>
<sequence>MALARRLRPRPLTNAVRRSPLRMARTRQLVRTLRRKQQGPMAAAANGGRIMLSIVHMTICTTTATSQPETCAAHAGVARLAIQRRRRPPARRPHPRHLRIRQLVRTLRREQQGPMAAAANGGRIMLSIVHMTICTTTATSQPETCAAHAGVARVAPTPTSPTPAPTPSPNPATCADTSEEAIGTNGGGCEWWTDYAQYCLYDYLYDDSDFTAGDMCCACGGGEGGNSTAPTPTSPTPAPTPSPNPATCADTSEEAIGTNGGGCEWWTDYAQYCVYDYLYDDSDFTAGDMCCACGGGEGGNSTAPTPTSPTPAPTSSPSPAPTPTSPTPAPTPSSNPAICADTSEEAVGINGGGCEWWTDYPLFCIYSPFYDDADFTAAEMCCACGGGEATA</sequence>
<feature type="compositionally biased region" description="Pro residues" evidence="1">
    <location>
        <begin position="158"/>
        <end position="170"/>
    </location>
</feature>
<protein>
    <recommendedName>
        <fullName evidence="4">CBM1 domain-containing protein</fullName>
    </recommendedName>
</protein>
<feature type="non-terminal residue" evidence="2">
    <location>
        <position position="391"/>
    </location>
</feature>
<evidence type="ECO:0000256" key="1">
    <source>
        <dbReference type="SAM" id="MobiDB-lite"/>
    </source>
</evidence>
<evidence type="ECO:0000313" key="3">
    <source>
        <dbReference type="Proteomes" id="UP001189429"/>
    </source>
</evidence>